<gene>
    <name evidence="1" type="ORF">C2S53_010024</name>
</gene>
<name>A0AAD4IMV0_PERFH</name>
<proteinExistence type="predicted"/>
<comment type="caution">
    <text evidence="1">The sequence shown here is derived from an EMBL/GenBank/DDBJ whole genome shotgun (WGS) entry which is preliminary data.</text>
</comment>
<dbReference type="EMBL" id="SDAM02029589">
    <property type="protein sequence ID" value="KAH6755762.1"/>
    <property type="molecule type" value="Genomic_DNA"/>
</dbReference>
<dbReference type="Proteomes" id="UP001190926">
    <property type="component" value="Unassembled WGS sequence"/>
</dbReference>
<sequence>MGYAAVDSLMSTIHRLVNSTRICLISTTPEILDVAMKSAKSLRDALGKNDDRKNNSEGVMAADARIREEVRKLEDAIESDALTQFLSQSESSQQEKKIFLDLDNLTQYIHGFSETAKKMVEEYTQELYR</sequence>
<accession>A0AAD4IMV0</accession>
<keyword evidence="2" id="KW-1185">Reference proteome</keyword>
<evidence type="ECO:0000313" key="1">
    <source>
        <dbReference type="EMBL" id="KAH6755762.1"/>
    </source>
</evidence>
<protein>
    <submittedName>
        <fullName evidence="1">Uncharacterized protein</fullName>
    </submittedName>
</protein>
<organism evidence="1 2">
    <name type="scientific">Perilla frutescens var. hirtella</name>
    <name type="common">Perilla citriodora</name>
    <name type="synonym">Perilla setoyensis</name>
    <dbReference type="NCBI Taxonomy" id="608512"/>
    <lineage>
        <taxon>Eukaryota</taxon>
        <taxon>Viridiplantae</taxon>
        <taxon>Streptophyta</taxon>
        <taxon>Embryophyta</taxon>
        <taxon>Tracheophyta</taxon>
        <taxon>Spermatophyta</taxon>
        <taxon>Magnoliopsida</taxon>
        <taxon>eudicotyledons</taxon>
        <taxon>Gunneridae</taxon>
        <taxon>Pentapetalae</taxon>
        <taxon>asterids</taxon>
        <taxon>lamiids</taxon>
        <taxon>Lamiales</taxon>
        <taxon>Lamiaceae</taxon>
        <taxon>Nepetoideae</taxon>
        <taxon>Elsholtzieae</taxon>
        <taxon>Perilla</taxon>
    </lineage>
</organism>
<evidence type="ECO:0000313" key="2">
    <source>
        <dbReference type="Proteomes" id="UP001190926"/>
    </source>
</evidence>
<dbReference type="Gene3D" id="1.20.5.4130">
    <property type="match status" value="1"/>
</dbReference>
<reference evidence="1 2" key="1">
    <citation type="journal article" date="2021" name="Nat. Commun.">
        <title>Incipient diploidization of the medicinal plant Perilla within 10,000 years.</title>
        <authorList>
            <person name="Zhang Y."/>
            <person name="Shen Q."/>
            <person name="Leng L."/>
            <person name="Zhang D."/>
            <person name="Chen S."/>
            <person name="Shi Y."/>
            <person name="Ning Z."/>
            <person name="Chen S."/>
        </authorList>
    </citation>
    <scope>NUCLEOTIDE SEQUENCE [LARGE SCALE GENOMIC DNA]</scope>
    <source>
        <strain evidence="2">cv. PC099</strain>
    </source>
</reference>
<dbReference type="AlphaFoldDB" id="A0AAD4IMV0"/>